<comment type="subcellular location">
    <subcellularLocation>
        <location evidence="1">Cell membrane</location>
        <topology evidence="1">Multi-pass membrane protein</topology>
    </subcellularLocation>
</comment>
<dbReference type="PANTHER" id="PTHR42718">
    <property type="entry name" value="MAJOR FACILITATOR SUPERFAMILY MULTIDRUG TRANSPORTER MFSC"/>
    <property type="match status" value="1"/>
</dbReference>
<evidence type="ECO:0000259" key="8">
    <source>
        <dbReference type="PROSITE" id="PS50850"/>
    </source>
</evidence>
<keyword evidence="6 7" id="KW-0472">Membrane</keyword>
<protein>
    <submittedName>
        <fullName evidence="9">MFS transporter, DHA2 family, multidrug resistance protein</fullName>
    </submittedName>
</protein>
<dbReference type="Proteomes" id="UP000198662">
    <property type="component" value="Unassembled WGS sequence"/>
</dbReference>
<dbReference type="CDD" id="cd17321">
    <property type="entry name" value="MFS_MMR_MDR_like"/>
    <property type="match status" value="1"/>
</dbReference>
<feature type="transmembrane region" description="Helical" evidence="7">
    <location>
        <begin position="17"/>
        <end position="40"/>
    </location>
</feature>
<evidence type="ECO:0000256" key="1">
    <source>
        <dbReference type="ARBA" id="ARBA00004651"/>
    </source>
</evidence>
<feature type="transmembrane region" description="Helical" evidence="7">
    <location>
        <begin position="168"/>
        <end position="189"/>
    </location>
</feature>
<evidence type="ECO:0000256" key="5">
    <source>
        <dbReference type="ARBA" id="ARBA00022989"/>
    </source>
</evidence>
<feature type="transmembrane region" description="Helical" evidence="7">
    <location>
        <begin position="141"/>
        <end position="162"/>
    </location>
</feature>
<feature type="transmembrane region" description="Helical" evidence="7">
    <location>
        <begin position="271"/>
        <end position="295"/>
    </location>
</feature>
<dbReference type="InterPro" id="IPR020846">
    <property type="entry name" value="MFS_dom"/>
</dbReference>
<organism evidence="9 10">
    <name type="scientific">Glycomyces sambucus</name>
    <dbReference type="NCBI Taxonomy" id="380244"/>
    <lineage>
        <taxon>Bacteria</taxon>
        <taxon>Bacillati</taxon>
        <taxon>Actinomycetota</taxon>
        <taxon>Actinomycetes</taxon>
        <taxon>Glycomycetales</taxon>
        <taxon>Glycomycetaceae</taxon>
        <taxon>Glycomyces</taxon>
    </lineage>
</organism>
<dbReference type="RefSeq" id="WP_091047236.1">
    <property type="nucleotide sequence ID" value="NZ_FNGF01000002.1"/>
</dbReference>
<evidence type="ECO:0000256" key="7">
    <source>
        <dbReference type="SAM" id="Phobius"/>
    </source>
</evidence>
<dbReference type="OrthoDB" id="9781469at2"/>
<accession>A0A1G9FXA3</accession>
<sequence>MTLTAPETPVRTLSPRLALVLLALPAMLIAIDISVLSVALPQMAADLRPSPTELLWMNDIYGFMVGGTMITMGAVGDRIGRRRLIVICSAAFAAASALAAFAVAPWMIIATRALMGIAGAAIMPASMALIGRIFPDPKRAVAAMGAYMSCFLTGMAAAPLVGGLMMAHWWWGSVFLLGVPIMVVTLIAAPRLLPEFKAPSVGPLDLVSAALSLASILLLVAALKLLVSDGWSWEPAAAAAAGLALGWVFVRRQRRSDDPLVDLALLRRPGVARTMWVLFLTALLMGGTSLFWAFYLQDALELSPLHAAMWLLPSTVAMMVASNLGPWLAKRIDPARVVAGSLAVMAAGFACYTMVSTGAAGLAAVICGSVLATAGIGAAFPFMMNEVISRAPQERAGSAASFVQTANEIGIATGLVVLGSVGTLVYRLRMDGGSWVDDFRAAETTGDTALLHQSQDAFIEGFRVVGIVGVAIMALVLLLQLARSRKAAEAA</sequence>
<dbReference type="PROSITE" id="PS50850">
    <property type="entry name" value="MFS"/>
    <property type="match status" value="1"/>
</dbReference>
<dbReference type="GO" id="GO:0005886">
    <property type="term" value="C:plasma membrane"/>
    <property type="evidence" value="ECO:0007669"/>
    <property type="project" value="UniProtKB-SubCell"/>
</dbReference>
<evidence type="ECO:0000313" key="9">
    <source>
        <dbReference type="EMBL" id="SDK93009.1"/>
    </source>
</evidence>
<feature type="transmembrane region" description="Helical" evidence="7">
    <location>
        <begin position="307"/>
        <end position="325"/>
    </location>
</feature>
<name>A0A1G9FXA3_9ACTN</name>
<evidence type="ECO:0000256" key="3">
    <source>
        <dbReference type="ARBA" id="ARBA00022475"/>
    </source>
</evidence>
<dbReference type="Gene3D" id="1.20.1250.20">
    <property type="entry name" value="MFS general substrate transporter like domains"/>
    <property type="match status" value="1"/>
</dbReference>
<keyword evidence="2" id="KW-0813">Transport</keyword>
<keyword evidence="5 7" id="KW-1133">Transmembrane helix</keyword>
<feature type="transmembrane region" description="Helical" evidence="7">
    <location>
        <begin position="114"/>
        <end position="134"/>
    </location>
</feature>
<evidence type="ECO:0000256" key="2">
    <source>
        <dbReference type="ARBA" id="ARBA00022448"/>
    </source>
</evidence>
<keyword evidence="4 7" id="KW-0812">Transmembrane</keyword>
<proteinExistence type="predicted"/>
<dbReference type="Pfam" id="PF07690">
    <property type="entry name" value="MFS_1"/>
    <property type="match status" value="2"/>
</dbReference>
<dbReference type="AlphaFoldDB" id="A0A1G9FXA3"/>
<feature type="transmembrane region" description="Helical" evidence="7">
    <location>
        <begin position="233"/>
        <end position="250"/>
    </location>
</feature>
<dbReference type="InterPro" id="IPR036259">
    <property type="entry name" value="MFS_trans_sf"/>
</dbReference>
<feature type="transmembrane region" description="Helical" evidence="7">
    <location>
        <begin position="361"/>
        <end position="384"/>
    </location>
</feature>
<dbReference type="Gene3D" id="1.20.1720.10">
    <property type="entry name" value="Multidrug resistance protein D"/>
    <property type="match status" value="1"/>
</dbReference>
<gene>
    <name evidence="9" type="ORF">SAMN05216298_2087</name>
</gene>
<dbReference type="PANTHER" id="PTHR42718:SF47">
    <property type="entry name" value="METHYL VIOLOGEN RESISTANCE PROTEIN SMVA"/>
    <property type="match status" value="1"/>
</dbReference>
<reference evidence="10" key="1">
    <citation type="submission" date="2016-10" db="EMBL/GenBank/DDBJ databases">
        <authorList>
            <person name="Varghese N."/>
            <person name="Submissions S."/>
        </authorList>
    </citation>
    <scope>NUCLEOTIDE SEQUENCE [LARGE SCALE GENOMIC DNA]</scope>
    <source>
        <strain evidence="10">CGMCC 4.3147</strain>
    </source>
</reference>
<feature type="domain" description="Major facilitator superfamily (MFS) profile" evidence="8">
    <location>
        <begin position="18"/>
        <end position="486"/>
    </location>
</feature>
<dbReference type="STRING" id="380244.SAMN05216298_2087"/>
<dbReference type="InterPro" id="IPR011701">
    <property type="entry name" value="MFS"/>
</dbReference>
<feature type="transmembrane region" description="Helical" evidence="7">
    <location>
        <begin position="337"/>
        <end position="355"/>
    </location>
</feature>
<dbReference type="EMBL" id="FNGF01000002">
    <property type="protein sequence ID" value="SDK93009.1"/>
    <property type="molecule type" value="Genomic_DNA"/>
</dbReference>
<dbReference type="GO" id="GO:0022857">
    <property type="term" value="F:transmembrane transporter activity"/>
    <property type="evidence" value="ECO:0007669"/>
    <property type="project" value="InterPro"/>
</dbReference>
<keyword evidence="10" id="KW-1185">Reference proteome</keyword>
<feature type="transmembrane region" description="Helical" evidence="7">
    <location>
        <begin position="84"/>
        <end position="108"/>
    </location>
</feature>
<feature type="transmembrane region" description="Helical" evidence="7">
    <location>
        <begin position="201"/>
        <end position="227"/>
    </location>
</feature>
<feature type="transmembrane region" description="Helical" evidence="7">
    <location>
        <begin position="60"/>
        <end position="77"/>
    </location>
</feature>
<feature type="transmembrane region" description="Helical" evidence="7">
    <location>
        <begin position="461"/>
        <end position="482"/>
    </location>
</feature>
<dbReference type="SUPFAM" id="SSF103473">
    <property type="entry name" value="MFS general substrate transporter"/>
    <property type="match status" value="1"/>
</dbReference>
<keyword evidence="3" id="KW-1003">Cell membrane</keyword>
<evidence type="ECO:0000256" key="6">
    <source>
        <dbReference type="ARBA" id="ARBA00023136"/>
    </source>
</evidence>
<evidence type="ECO:0000256" key="4">
    <source>
        <dbReference type="ARBA" id="ARBA00022692"/>
    </source>
</evidence>
<feature type="transmembrane region" description="Helical" evidence="7">
    <location>
        <begin position="405"/>
        <end position="426"/>
    </location>
</feature>
<evidence type="ECO:0000313" key="10">
    <source>
        <dbReference type="Proteomes" id="UP000198662"/>
    </source>
</evidence>